<comment type="subcellular location">
    <subcellularLocation>
        <location evidence="1">Membrane</location>
        <topology evidence="1">Multi-pass membrane protein</topology>
    </subcellularLocation>
</comment>
<comment type="caution">
    <text evidence="5">The sequence shown here is derived from an EMBL/GenBank/DDBJ whole genome shotgun (WGS) entry which is preliminary data.</text>
</comment>
<evidence type="ECO:0000256" key="4">
    <source>
        <dbReference type="ARBA" id="ARBA00023136"/>
    </source>
</evidence>
<dbReference type="Pfam" id="PF04103">
    <property type="entry name" value="CD20"/>
    <property type="match status" value="1"/>
</dbReference>
<accession>A0A6S7HJN4</accession>
<dbReference type="InterPro" id="IPR007237">
    <property type="entry name" value="CD20-like"/>
</dbReference>
<evidence type="ECO:0000313" key="6">
    <source>
        <dbReference type="Proteomes" id="UP001152795"/>
    </source>
</evidence>
<dbReference type="GO" id="GO:0016020">
    <property type="term" value="C:membrane"/>
    <property type="evidence" value="ECO:0007669"/>
    <property type="project" value="UniProtKB-SubCell"/>
</dbReference>
<keyword evidence="2" id="KW-0812">Transmembrane</keyword>
<reference evidence="5" key="1">
    <citation type="submission" date="2020-04" db="EMBL/GenBank/DDBJ databases">
        <authorList>
            <person name="Alioto T."/>
            <person name="Alioto T."/>
            <person name="Gomez Garrido J."/>
        </authorList>
    </citation>
    <scope>NUCLEOTIDE SEQUENCE</scope>
    <source>
        <strain evidence="5">A484AB</strain>
    </source>
</reference>
<name>A0A6S7HJN4_PARCT</name>
<dbReference type="EMBL" id="CACRXK020004766">
    <property type="protein sequence ID" value="CAB4003937.1"/>
    <property type="molecule type" value="Genomic_DNA"/>
</dbReference>
<gene>
    <name evidence="5" type="ORF">PACLA_8A023454</name>
</gene>
<evidence type="ECO:0000313" key="5">
    <source>
        <dbReference type="EMBL" id="CAB4003937.1"/>
    </source>
</evidence>
<evidence type="ECO:0000256" key="3">
    <source>
        <dbReference type="ARBA" id="ARBA00022989"/>
    </source>
</evidence>
<evidence type="ECO:0000256" key="2">
    <source>
        <dbReference type="ARBA" id="ARBA00022692"/>
    </source>
</evidence>
<evidence type="ECO:0000256" key="1">
    <source>
        <dbReference type="ARBA" id="ARBA00004141"/>
    </source>
</evidence>
<sequence length="247" mass="25817">MVMSRNTAVGSLICGAIMVCFAVVAVICGAISFHKLSDKAATSAGLWSIYVFVPGIFSIVAGAKKNGIVMGFALFFNVVAAIISAVASIILIVFIATLNEVLDANNCYMSYGSCVCISHHYTVTTTTWNVKCSELGVLHSLTSVLLAVYLILLVVCFTASIFGCIGTCCAPPDPIVVVTTGVPFQVSRGAVILSSNRSTMSAVYSGQVMPAAYVQPPAYGQAQLPLAYGDIQPPAYETKSGENMAAT</sequence>
<dbReference type="AlphaFoldDB" id="A0A6S7HJN4"/>
<dbReference type="Proteomes" id="UP001152795">
    <property type="component" value="Unassembled WGS sequence"/>
</dbReference>
<organism evidence="5 6">
    <name type="scientific">Paramuricea clavata</name>
    <name type="common">Red gorgonian</name>
    <name type="synonym">Violescent sea-whip</name>
    <dbReference type="NCBI Taxonomy" id="317549"/>
    <lineage>
        <taxon>Eukaryota</taxon>
        <taxon>Metazoa</taxon>
        <taxon>Cnidaria</taxon>
        <taxon>Anthozoa</taxon>
        <taxon>Octocorallia</taxon>
        <taxon>Malacalcyonacea</taxon>
        <taxon>Plexauridae</taxon>
        <taxon>Paramuricea</taxon>
    </lineage>
</organism>
<protein>
    <submittedName>
        <fullName evidence="5">Membrane-spanning 4-domains subfamily A member 8-like</fullName>
    </submittedName>
</protein>
<proteinExistence type="predicted"/>
<keyword evidence="4" id="KW-0472">Membrane</keyword>
<keyword evidence="6" id="KW-1185">Reference proteome</keyword>
<keyword evidence="3" id="KW-1133">Transmembrane helix</keyword>